<dbReference type="EMBL" id="JXTB01000157">
    <property type="protein sequence ID" value="PON57669.1"/>
    <property type="molecule type" value="Genomic_DNA"/>
</dbReference>
<protein>
    <recommendedName>
        <fullName evidence="5">Transmembrane protein</fullName>
    </recommendedName>
</protein>
<keyword evidence="2" id="KW-0812">Transmembrane</keyword>
<name>A0A2P5C9E5_PARAD</name>
<dbReference type="AlphaFoldDB" id="A0A2P5C9E5"/>
<feature type="transmembrane region" description="Helical" evidence="2">
    <location>
        <begin position="22"/>
        <end position="45"/>
    </location>
</feature>
<comment type="caution">
    <text evidence="3">The sequence shown here is derived from an EMBL/GenBank/DDBJ whole genome shotgun (WGS) entry which is preliminary data.</text>
</comment>
<sequence length="54" mass="5658">MANNNADVVNAENMASSQRPTVASAVAVPAPVVARVLIPLVTLMIPASHHEERP</sequence>
<keyword evidence="2" id="KW-1133">Transmembrane helix</keyword>
<feature type="region of interest" description="Disordered" evidence="1">
    <location>
        <begin position="1"/>
        <end position="21"/>
    </location>
</feature>
<feature type="non-terminal residue" evidence="3">
    <location>
        <position position="54"/>
    </location>
</feature>
<keyword evidence="2" id="KW-0472">Membrane</keyword>
<keyword evidence="4" id="KW-1185">Reference proteome</keyword>
<gene>
    <name evidence="3" type="ORF">PanWU01x14_172170</name>
</gene>
<organism evidence="3 4">
    <name type="scientific">Parasponia andersonii</name>
    <name type="common">Sponia andersonii</name>
    <dbReference type="NCBI Taxonomy" id="3476"/>
    <lineage>
        <taxon>Eukaryota</taxon>
        <taxon>Viridiplantae</taxon>
        <taxon>Streptophyta</taxon>
        <taxon>Embryophyta</taxon>
        <taxon>Tracheophyta</taxon>
        <taxon>Spermatophyta</taxon>
        <taxon>Magnoliopsida</taxon>
        <taxon>eudicotyledons</taxon>
        <taxon>Gunneridae</taxon>
        <taxon>Pentapetalae</taxon>
        <taxon>rosids</taxon>
        <taxon>fabids</taxon>
        <taxon>Rosales</taxon>
        <taxon>Cannabaceae</taxon>
        <taxon>Parasponia</taxon>
    </lineage>
</organism>
<reference evidence="4" key="1">
    <citation type="submission" date="2016-06" db="EMBL/GenBank/DDBJ databases">
        <title>Parallel loss of symbiosis genes in relatives of nitrogen-fixing non-legume Parasponia.</title>
        <authorList>
            <person name="Van Velzen R."/>
            <person name="Holmer R."/>
            <person name="Bu F."/>
            <person name="Rutten L."/>
            <person name="Van Zeijl A."/>
            <person name="Liu W."/>
            <person name="Santuari L."/>
            <person name="Cao Q."/>
            <person name="Sharma T."/>
            <person name="Shen D."/>
            <person name="Roswanjaya Y."/>
            <person name="Wardhani T."/>
            <person name="Kalhor M.S."/>
            <person name="Jansen J."/>
            <person name="Van den Hoogen J."/>
            <person name="Gungor B."/>
            <person name="Hartog M."/>
            <person name="Hontelez J."/>
            <person name="Verver J."/>
            <person name="Yang W.-C."/>
            <person name="Schijlen E."/>
            <person name="Repin R."/>
            <person name="Schilthuizen M."/>
            <person name="Schranz E."/>
            <person name="Heidstra R."/>
            <person name="Miyata K."/>
            <person name="Fedorova E."/>
            <person name="Kohlen W."/>
            <person name="Bisseling T."/>
            <person name="Smit S."/>
            <person name="Geurts R."/>
        </authorList>
    </citation>
    <scope>NUCLEOTIDE SEQUENCE [LARGE SCALE GENOMIC DNA]</scope>
    <source>
        <strain evidence="4">cv. WU1-14</strain>
    </source>
</reference>
<evidence type="ECO:0000313" key="3">
    <source>
        <dbReference type="EMBL" id="PON57669.1"/>
    </source>
</evidence>
<feature type="compositionally biased region" description="Low complexity" evidence="1">
    <location>
        <begin position="1"/>
        <end position="15"/>
    </location>
</feature>
<proteinExistence type="predicted"/>
<evidence type="ECO:0000256" key="2">
    <source>
        <dbReference type="SAM" id="Phobius"/>
    </source>
</evidence>
<dbReference type="Proteomes" id="UP000237105">
    <property type="component" value="Unassembled WGS sequence"/>
</dbReference>
<accession>A0A2P5C9E5</accession>
<evidence type="ECO:0000313" key="4">
    <source>
        <dbReference type="Proteomes" id="UP000237105"/>
    </source>
</evidence>
<evidence type="ECO:0008006" key="5">
    <source>
        <dbReference type="Google" id="ProtNLM"/>
    </source>
</evidence>
<evidence type="ECO:0000256" key="1">
    <source>
        <dbReference type="SAM" id="MobiDB-lite"/>
    </source>
</evidence>